<dbReference type="OrthoDB" id="1752268at2759"/>
<protein>
    <recommendedName>
        <fullName evidence="4">Retrotransposon gag domain-containing protein</fullName>
    </recommendedName>
</protein>
<feature type="region of interest" description="Disordered" evidence="1">
    <location>
        <begin position="1"/>
        <end position="20"/>
    </location>
</feature>
<gene>
    <name evidence="2" type="ORF">CR513_62369</name>
</gene>
<evidence type="ECO:0000313" key="3">
    <source>
        <dbReference type="Proteomes" id="UP000257109"/>
    </source>
</evidence>
<organism evidence="2 3">
    <name type="scientific">Mucuna pruriens</name>
    <name type="common">Velvet bean</name>
    <name type="synonym">Dolichos pruriens</name>
    <dbReference type="NCBI Taxonomy" id="157652"/>
    <lineage>
        <taxon>Eukaryota</taxon>
        <taxon>Viridiplantae</taxon>
        <taxon>Streptophyta</taxon>
        <taxon>Embryophyta</taxon>
        <taxon>Tracheophyta</taxon>
        <taxon>Spermatophyta</taxon>
        <taxon>Magnoliopsida</taxon>
        <taxon>eudicotyledons</taxon>
        <taxon>Gunneridae</taxon>
        <taxon>Pentapetalae</taxon>
        <taxon>rosids</taxon>
        <taxon>fabids</taxon>
        <taxon>Fabales</taxon>
        <taxon>Fabaceae</taxon>
        <taxon>Papilionoideae</taxon>
        <taxon>50 kb inversion clade</taxon>
        <taxon>NPAAA clade</taxon>
        <taxon>indigoferoid/millettioid clade</taxon>
        <taxon>Phaseoleae</taxon>
        <taxon>Mucuna</taxon>
    </lineage>
</organism>
<feature type="non-terminal residue" evidence="2">
    <location>
        <position position="1"/>
    </location>
</feature>
<comment type="caution">
    <text evidence="2">The sequence shown here is derived from an EMBL/GenBank/DDBJ whole genome shotgun (WGS) entry which is preliminary data.</text>
</comment>
<reference evidence="2" key="1">
    <citation type="submission" date="2018-05" db="EMBL/GenBank/DDBJ databases">
        <title>Draft genome of Mucuna pruriens seed.</title>
        <authorList>
            <person name="Nnadi N.E."/>
            <person name="Vos R."/>
            <person name="Hasami M.H."/>
            <person name="Devisetty U.K."/>
            <person name="Aguiy J.C."/>
        </authorList>
    </citation>
    <scope>NUCLEOTIDE SEQUENCE [LARGE SCALE GENOMIC DNA]</scope>
    <source>
        <strain evidence="2">JCA_2017</strain>
    </source>
</reference>
<dbReference type="AlphaFoldDB" id="A0A371E0K5"/>
<name>A0A371E0K5_MUCPR</name>
<feature type="non-terminal residue" evidence="2">
    <location>
        <position position="211"/>
    </location>
</feature>
<evidence type="ECO:0000313" key="2">
    <source>
        <dbReference type="EMBL" id="RDX58323.1"/>
    </source>
</evidence>
<evidence type="ECO:0000256" key="1">
    <source>
        <dbReference type="SAM" id="MobiDB-lite"/>
    </source>
</evidence>
<dbReference type="EMBL" id="QJKJ01017619">
    <property type="protein sequence ID" value="RDX58323.1"/>
    <property type="molecule type" value="Genomic_DNA"/>
</dbReference>
<keyword evidence="3" id="KW-1185">Reference proteome</keyword>
<proteinExistence type="predicted"/>
<sequence>MPHTSARVSLRGEGTSHGPNRDVLYEFHRAHDHFTKECQTLQMQIEKLIQEGHLSRYVQCRGREGLDKYPTDRGNKEEGQRSANWAIEHPAEEWRERSRSRQRAATWHHGTIATTSGGSASLPLKDSTRRREGCEVQTVLAGRNIMPGPVITFDDHDLRQSLPSRNKPMVISVVATEYKIERVLVDQGSFANILYWSTYQKLRLSLSKLNE</sequence>
<dbReference type="Proteomes" id="UP000257109">
    <property type="component" value="Unassembled WGS sequence"/>
</dbReference>
<evidence type="ECO:0008006" key="4">
    <source>
        <dbReference type="Google" id="ProtNLM"/>
    </source>
</evidence>
<accession>A0A371E0K5</accession>